<dbReference type="Proteomes" id="UP001597034">
    <property type="component" value="Unassembled WGS sequence"/>
</dbReference>
<reference evidence="2 3" key="1">
    <citation type="journal article" date="2019" name="Int. J. Syst. Evol. Microbiol.">
        <title>The Global Catalogue of Microorganisms (GCM) 10K type strain sequencing project: providing services to taxonomists for standard genome sequencing and annotation.</title>
        <authorList>
            <consortium name="The Broad Institute Genomics Platform"/>
            <consortium name="The Broad Institute Genome Sequencing Center for Infectious Disease"/>
            <person name="Wu L."/>
            <person name="Ma J."/>
        </authorList>
    </citation>
    <scope>NUCLEOTIDE SEQUENCE [LARGE SCALE GENOMIC DNA]</scope>
    <source>
        <strain evidence="2 3">CGMCC 1.10390</strain>
    </source>
</reference>
<protein>
    <submittedName>
        <fullName evidence="2">NAD-binding protein</fullName>
    </submittedName>
</protein>
<dbReference type="EMBL" id="JBHUDO010000003">
    <property type="protein sequence ID" value="MFD1647208.1"/>
    <property type="molecule type" value="Genomic_DNA"/>
</dbReference>
<evidence type="ECO:0000313" key="3">
    <source>
        <dbReference type="Proteomes" id="UP001597034"/>
    </source>
</evidence>
<dbReference type="PANTHER" id="PTHR43833">
    <property type="entry name" value="POTASSIUM CHANNEL PROTEIN 2-RELATED-RELATED"/>
    <property type="match status" value="1"/>
</dbReference>
<keyword evidence="3" id="KW-1185">Reference proteome</keyword>
<dbReference type="SUPFAM" id="SSF51735">
    <property type="entry name" value="NAD(P)-binding Rossmann-fold domains"/>
    <property type="match status" value="1"/>
</dbReference>
<dbReference type="InterPro" id="IPR036291">
    <property type="entry name" value="NAD(P)-bd_dom_sf"/>
</dbReference>
<accession>A0ABD6DP16</accession>
<dbReference type="AlphaFoldDB" id="A0ABD6DP16"/>
<dbReference type="Gene3D" id="3.40.50.720">
    <property type="entry name" value="NAD(P)-binding Rossmann-like Domain"/>
    <property type="match status" value="1"/>
</dbReference>
<comment type="caution">
    <text evidence="2">The sequence shown here is derived from an EMBL/GenBank/DDBJ whole genome shotgun (WGS) entry which is preliminary data.</text>
</comment>
<dbReference type="Pfam" id="PF02254">
    <property type="entry name" value="TrkA_N"/>
    <property type="match status" value="1"/>
</dbReference>
<gene>
    <name evidence="2" type="ORF">ACFSBL_16075</name>
</gene>
<evidence type="ECO:0000313" key="2">
    <source>
        <dbReference type="EMBL" id="MFD1647208.1"/>
    </source>
</evidence>
<feature type="domain" description="RCK N-terminal" evidence="1">
    <location>
        <begin position="24"/>
        <end position="128"/>
    </location>
</feature>
<dbReference type="InterPro" id="IPR050721">
    <property type="entry name" value="Trk_Ktr_HKT_K-transport"/>
</dbReference>
<organism evidence="2 3">
    <name type="scientific">Haloarchaeobius litoreus</name>
    <dbReference type="NCBI Taxonomy" id="755306"/>
    <lineage>
        <taxon>Archaea</taxon>
        <taxon>Methanobacteriati</taxon>
        <taxon>Methanobacteriota</taxon>
        <taxon>Stenosarchaea group</taxon>
        <taxon>Halobacteria</taxon>
        <taxon>Halobacteriales</taxon>
        <taxon>Halorubellaceae</taxon>
        <taxon>Haloarchaeobius</taxon>
    </lineage>
</organism>
<evidence type="ECO:0000259" key="1">
    <source>
        <dbReference type="Pfam" id="PF02254"/>
    </source>
</evidence>
<sequence>MRYASNTRGRDEPSTASADEAWYVLGGGHVGEQIARYLGEAGHTASFVDDTHESSVVPSHSVDPTDVRALTETGIGPGSTVVVTTDDDGRNLLVAQLVRVHLEPDRIVVLANSPETVRLLEDAGHESICATTALSVSVTEAL</sequence>
<name>A0ABD6DP16_9EURY</name>
<proteinExistence type="predicted"/>
<dbReference type="InterPro" id="IPR003148">
    <property type="entry name" value="RCK_N"/>
</dbReference>
<dbReference type="RefSeq" id="WP_256400732.1">
    <property type="nucleotide sequence ID" value="NZ_JANHJR010000003.1"/>
</dbReference>